<dbReference type="EMBL" id="DVGA01000018">
    <property type="protein sequence ID" value="HIQ77847.1"/>
    <property type="molecule type" value="Genomic_DNA"/>
</dbReference>
<keyword evidence="1" id="KW-0812">Transmembrane</keyword>
<proteinExistence type="predicted"/>
<keyword evidence="1" id="KW-0472">Membrane</keyword>
<name>A0A9D0ZBZ5_9FIRM</name>
<evidence type="ECO:0000313" key="3">
    <source>
        <dbReference type="Proteomes" id="UP000824262"/>
    </source>
</evidence>
<comment type="caution">
    <text evidence="2">The sequence shown here is derived from an EMBL/GenBank/DDBJ whole genome shotgun (WGS) entry which is preliminary data.</text>
</comment>
<feature type="transmembrane region" description="Helical" evidence="1">
    <location>
        <begin position="103"/>
        <end position="125"/>
    </location>
</feature>
<dbReference type="AlphaFoldDB" id="A0A9D0ZBZ5"/>
<evidence type="ECO:0000256" key="1">
    <source>
        <dbReference type="SAM" id="Phobius"/>
    </source>
</evidence>
<sequence length="199" mass="21748">MSARPRKGALSVRETALFAMIGVMMYAGKAVMEPLPNIHPLALFTVTVTLVYRRRALYPIYAYVLVNGLFAGFAPWWLPYLYLWTLLWGGAMLLPRAMGAKRAAAACCALCTAHGLAFGALYAPVQALMYGLSREGMLAWIIAGLPFDAVHAAGNFAMSLLVVPLTRLLTQLSRRANIPCSPPAWAEMRENRKKTGSNS</sequence>
<feature type="transmembrane region" description="Helical" evidence="1">
    <location>
        <begin position="137"/>
        <end position="163"/>
    </location>
</feature>
<dbReference type="Proteomes" id="UP000824262">
    <property type="component" value="Unassembled WGS sequence"/>
</dbReference>
<organism evidence="2 3">
    <name type="scientific">Candidatus Scatomorpha intestinavium</name>
    <dbReference type="NCBI Taxonomy" id="2840922"/>
    <lineage>
        <taxon>Bacteria</taxon>
        <taxon>Bacillati</taxon>
        <taxon>Bacillota</taxon>
        <taxon>Clostridia</taxon>
        <taxon>Eubacteriales</taxon>
        <taxon>Candidatus Scatomorpha</taxon>
    </lineage>
</organism>
<keyword evidence="1" id="KW-1133">Transmembrane helix</keyword>
<reference evidence="2" key="1">
    <citation type="submission" date="2020-10" db="EMBL/GenBank/DDBJ databases">
        <authorList>
            <person name="Gilroy R."/>
        </authorList>
    </citation>
    <scope>NUCLEOTIDE SEQUENCE</scope>
    <source>
        <strain evidence="2">ChiBcolR7-354</strain>
    </source>
</reference>
<evidence type="ECO:0008006" key="4">
    <source>
        <dbReference type="Google" id="ProtNLM"/>
    </source>
</evidence>
<accession>A0A9D0ZBZ5</accession>
<feature type="transmembrane region" description="Helical" evidence="1">
    <location>
        <begin position="60"/>
        <end position="83"/>
    </location>
</feature>
<evidence type="ECO:0000313" key="2">
    <source>
        <dbReference type="EMBL" id="HIQ77847.1"/>
    </source>
</evidence>
<reference evidence="2" key="2">
    <citation type="journal article" date="2021" name="PeerJ">
        <title>Extensive microbial diversity within the chicken gut microbiome revealed by metagenomics and culture.</title>
        <authorList>
            <person name="Gilroy R."/>
            <person name="Ravi A."/>
            <person name="Getino M."/>
            <person name="Pursley I."/>
            <person name="Horton D.L."/>
            <person name="Alikhan N.F."/>
            <person name="Baker D."/>
            <person name="Gharbi K."/>
            <person name="Hall N."/>
            <person name="Watson M."/>
            <person name="Adriaenssens E.M."/>
            <person name="Foster-Nyarko E."/>
            <person name="Jarju S."/>
            <person name="Secka A."/>
            <person name="Antonio M."/>
            <person name="Oren A."/>
            <person name="Chaudhuri R.R."/>
            <person name="La Ragione R."/>
            <person name="Hildebrand F."/>
            <person name="Pallen M.J."/>
        </authorList>
    </citation>
    <scope>NUCLEOTIDE SEQUENCE</scope>
    <source>
        <strain evidence="2">ChiBcolR7-354</strain>
    </source>
</reference>
<protein>
    <recommendedName>
        <fullName evidence="4">Energy-coupling factor transport system substrate-specific component</fullName>
    </recommendedName>
</protein>
<gene>
    <name evidence="2" type="ORF">IAB77_01150</name>
</gene>